<keyword evidence="4 6" id="KW-1133">Transmembrane helix</keyword>
<feature type="transmembrane region" description="Helical" evidence="6">
    <location>
        <begin position="178"/>
        <end position="202"/>
    </location>
</feature>
<feature type="transmembrane region" description="Helical" evidence="6">
    <location>
        <begin position="59"/>
        <end position="77"/>
    </location>
</feature>
<evidence type="ECO:0000256" key="3">
    <source>
        <dbReference type="ARBA" id="ARBA00022692"/>
    </source>
</evidence>
<comment type="similarity">
    <text evidence="2">Belongs to the EamA transporter family.</text>
</comment>
<feature type="transmembrane region" description="Helical" evidence="6">
    <location>
        <begin position="237"/>
        <end position="256"/>
    </location>
</feature>
<feature type="transmembrane region" description="Helical" evidence="6">
    <location>
        <begin position="262"/>
        <end position="280"/>
    </location>
</feature>
<keyword evidence="3 6" id="KW-0812">Transmembrane</keyword>
<evidence type="ECO:0000259" key="7">
    <source>
        <dbReference type="Pfam" id="PF00892"/>
    </source>
</evidence>
<dbReference type="GO" id="GO:0016020">
    <property type="term" value="C:membrane"/>
    <property type="evidence" value="ECO:0007669"/>
    <property type="project" value="UniProtKB-SubCell"/>
</dbReference>
<comment type="subcellular location">
    <subcellularLocation>
        <location evidence="1">Membrane</location>
        <topology evidence="1">Multi-pass membrane protein</topology>
    </subcellularLocation>
</comment>
<proteinExistence type="inferred from homology"/>
<keyword evidence="5 6" id="KW-0472">Membrane</keyword>
<evidence type="ECO:0000256" key="5">
    <source>
        <dbReference type="ARBA" id="ARBA00023136"/>
    </source>
</evidence>
<dbReference type="KEGG" id="orz:FNH13_07320"/>
<feature type="transmembrane region" description="Helical" evidence="6">
    <location>
        <begin position="30"/>
        <end position="47"/>
    </location>
</feature>
<feature type="domain" description="EamA" evidence="7">
    <location>
        <begin position="1"/>
        <end position="132"/>
    </location>
</feature>
<feature type="transmembrane region" description="Helical" evidence="6">
    <location>
        <begin position="116"/>
        <end position="133"/>
    </location>
</feature>
<gene>
    <name evidence="8" type="ORF">FNH13_07320</name>
</gene>
<feature type="domain" description="EamA" evidence="7">
    <location>
        <begin position="147"/>
        <end position="278"/>
    </location>
</feature>
<dbReference type="InterPro" id="IPR050638">
    <property type="entry name" value="AA-Vitamin_Transporters"/>
</dbReference>
<evidence type="ECO:0000256" key="1">
    <source>
        <dbReference type="ARBA" id="ARBA00004141"/>
    </source>
</evidence>
<protein>
    <submittedName>
        <fullName evidence="8">EamA family transporter</fullName>
    </submittedName>
</protein>
<name>A0A516GFG6_9MICO</name>
<sequence length="290" mass="29253">MLVLAGLLWGTGGVSGAALAESSGLSAPAVATYRLALGGGLLVLVLLAQRRWLPRGRPALTRVALTGVLVAVFQATYFGGVALASVSIATLVTIGSAPMIVVLVQSVRRRRMPTATQVRPLALGVVGLVLLVGGPAAPGTDPGEALVGILLALCAGASFALLSMVAARPHRGTDAPMVTGYGFLLGGLLLAACTLPFAPLAFEPTARNLGLVAFFAVFPTALAWTLYFAGLAHAGPAVATVVALLEPLTATVLAVLLLGEHLTATLVVGGALLLASVVDARPRPVRPSRG</sequence>
<keyword evidence="9" id="KW-1185">Reference proteome</keyword>
<dbReference type="Pfam" id="PF00892">
    <property type="entry name" value="EamA"/>
    <property type="match status" value="2"/>
</dbReference>
<dbReference type="SUPFAM" id="SSF103481">
    <property type="entry name" value="Multidrug resistance efflux transporter EmrE"/>
    <property type="match status" value="2"/>
</dbReference>
<dbReference type="Proteomes" id="UP000315395">
    <property type="component" value="Chromosome"/>
</dbReference>
<dbReference type="InterPro" id="IPR037185">
    <property type="entry name" value="EmrE-like"/>
</dbReference>
<evidence type="ECO:0000313" key="8">
    <source>
        <dbReference type="EMBL" id="QDO90274.1"/>
    </source>
</evidence>
<evidence type="ECO:0000256" key="4">
    <source>
        <dbReference type="ARBA" id="ARBA00022989"/>
    </source>
</evidence>
<organism evidence="8 9">
    <name type="scientific">Ornithinimicrobium ciconiae</name>
    <dbReference type="NCBI Taxonomy" id="2594265"/>
    <lineage>
        <taxon>Bacteria</taxon>
        <taxon>Bacillati</taxon>
        <taxon>Actinomycetota</taxon>
        <taxon>Actinomycetes</taxon>
        <taxon>Micrococcales</taxon>
        <taxon>Ornithinimicrobiaceae</taxon>
        <taxon>Ornithinimicrobium</taxon>
    </lineage>
</organism>
<dbReference type="OrthoDB" id="5143138at2"/>
<feature type="transmembrane region" description="Helical" evidence="6">
    <location>
        <begin position="83"/>
        <end position="104"/>
    </location>
</feature>
<accession>A0A516GFG6</accession>
<dbReference type="AlphaFoldDB" id="A0A516GFG6"/>
<reference evidence="8 9" key="1">
    <citation type="submission" date="2019-07" db="EMBL/GenBank/DDBJ databases">
        <title>complete genome sequencing of Ornithinimicrobium sp. H23M54.</title>
        <authorList>
            <person name="Bae J.-W."/>
            <person name="Lee S.-Y."/>
        </authorList>
    </citation>
    <scope>NUCLEOTIDE SEQUENCE [LARGE SCALE GENOMIC DNA]</scope>
    <source>
        <strain evidence="8 9">H23M54</strain>
    </source>
</reference>
<evidence type="ECO:0000256" key="6">
    <source>
        <dbReference type="SAM" id="Phobius"/>
    </source>
</evidence>
<evidence type="ECO:0000313" key="9">
    <source>
        <dbReference type="Proteomes" id="UP000315395"/>
    </source>
</evidence>
<feature type="transmembrane region" description="Helical" evidence="6">
    <location>
        <begin position="208"/>
        <end position="230"/>
    </location>
</feature>
<dbReference type="PANTHER" id="PTHR32322">
    <property type="entry name" value="INNER MEMBRANE TRANSPORTER"/>
    <property type="match status" value="1"/>
</dbReference>
<evidence type="ECO:0000256" key="2">
    <source>
        <dbReference type="ARBA" id="ARBA00007362"/>
    </source>
</evidence>
<feature type="transmembrane region" description="Helical" evidence="6">
    <location>
        <begin position="145"/>
        <end position="166"/>
    </location>
</feature>
<dbReference type="PANTHER" id="PTHR32322:SF2">
    <property type="entry name" value="EAMA DOMAIN-CONTAINING PROTEIN"/>
    <property type="match status" value="1"/>
</dbReference>
<dbReference type="EMBL" id="CP041616">
    <property type="protein sequence ID" value="QDO90274.1"/>
    <property type="molecule type" value="Genomic_DNA"/>
</dbReference>
<dbReference type="InterPro" id="IPR000620">
    <property type="entry name" value="EamA_dom"/>
</dbReference>